<protein>
    <submittedName>
        <fullName evidence="4">DDE_3 domain-containing protein</fullName>
    </submittedName>
</protein>
<evidence type="ECO:0000313" key="4">
    <source>
        <dbReference type="WBParaSite" id="NBR_0000678901-mRNA-1"/>
    </source>
</evidence>
<organism evidence="4">
    <name type="scientific">Nippostrongylus brasiliensis</name>
    <name type="common">Rat hookworm</name>
    <dbReference type="NCBI Taxonomy" id="27835"/>
    <lineage>
        <taxon>Eukaryota</taxon>
        <taxon>Metazoa</taxon>
        <taxon>Ecdysozoa</taxon>
        <taxon>Nematoda</taxon>
        <taxon>Chromadorea</taxon>
        <taxon>Rhabditida</taxon>
        <taxon>Rhabditina</taxon>
        <taxon>Rhabditomorpha</taxon>
        <taxon>Strongyloidea</taxon>
        <taxon>Heligmosomidae</taxon>
        <taxon>Nippostrongylus</taxon>
    </lineage>
</organism>
<sequence>MQDNASVHASKSTIQWINSRNIPLLDWQACSPDLDPIENFWGILVRQIYRDGRQFNNVEKLREAIVAAWYNSDPGILKNLALTVILSFNKSLYSKRHRTQMQLTNRYQIDENVRTGRYLIPVAVNDLLTKVVHIGLLLYSVIFTNIPLGMDTTHLSHAYDLLTAYQRIFFGLALTIRSEKFDHILKRTKRAARAVEDPSTAAPHYFNELNRMWQ</sequence>
<evidence type="ECO:0000259" key="1">
    <source>
        <dbReference type="Pfam" id="PF13358"/>
    </source>
</evidence>
<dbReference type="AlphaFoldDB" id="A0A0N4XVG4"/>
<dbReference type="OMA" id="VIMLRIN"/>
<dbReference type="InterPro" id="IPR036397">
    <property type="entry name" value="RNaseH_sf"/>
</dbReference>
<dbReference type="EMBL" id="UYSL01019831">
    <property type="protein sequence ID" value="VDL70379.1"/>
    <property type="molecule type" value="Genomic_DNA"/>
</dbReference>
<dbReference type="WBParaSite" id="NBR_0000678901-mRNA-1">
    <property type="protein sequence ID" value="NBR_0000678901-mRNA-1"/>
    <property type="gene ID" value="NBR_0000678901"/>
</dbReference>
<proteinExistence type="predicted"/>
<dbReference type="STRING" id="27835.A0A0N4XVG4"/>
<dbReference type="Proteomes" id="UP000271162">
    <property type="component" value="Unassembled WGS sequence"/>
</dbReference>
<name>A0A0N4XVG4_NIPBR</name>
<evidence type="ECO:0000313" key="2">
    <source>
        <dbReference type="EMBL" id="VDL70379.1"/>
    </source>
</evidence>
<dbReference type="InterPro" id="IPR038717">
    <property type="entry name" value="Tc1-like_DDE_dom"/>
</dbReference>
<gene>
    <name evidence="2" type="ORF">NBR_LOCUS6790</name>
</gene>
<dbReference type="Pfam" id="PF13358">
    <property type="entry name" value="DDE_3"/>
    <property type="match status" value="1"/>
</dbReference>
<dbReference type="GO" id="GO:0003676">
    <property type="term" value="F:nucleic acid binding"/>
    <property type="evidence" value="ECO:0007669"/>
    <property type="project" value="InterPro"/>
</dbReference>
<dbReference type="Gene3D" id="3.30.420.10">
    <property type="entry name" value="Ribonuclease H-like superfamily/Ribonuclease H"/>
    <property type="match status" value="1"/>
</dbReference>
<feature type="domain" description="Tc1-like transposase DDE" evidence="1">
    <location>
        <begin position="3"/>
        <end position="62"/>
    </location>
</feature>
<accession>A0A0N4XVG4</accession>
<evidence type="ECO:0000313" key="3">
    <source>
        <dbReference type="Proteomes" id="UP000271162"/>
    </source>
</evidence>
<reference evidence="2 3" key="2">
    <citation type="submission" date="2018-11" db="EMBL/GenBank/DDBJ databases">
        <authorList>
            <consortium name="Pathogen Informatics"/>
        </authorList>
    </citation>
    <scope>NUCLEOTIDE SEQUENCE [LARGE SCALE GENOMIC DNA]</scope>
</reference>
<reference evidence="4" key="1">
    <citation type="submission" date="2017-02" db="UniProtKB">
        <authorList>
            <consortium name="WormBaseParasite"/>
        </authorList>
    </citation>
    <scope>IDENTIFICATION</scope>
</reference>
<keyword evidence="3" id="KW-1185">Reference proteome</keyword>